<dbReference type="InterPro" id="IPR017868">
    <property type="entry name" value="Filamin/ABP280_repeat-like"/>
</dbReference>
<dbReference type="InterPro" id="IPR014756">
    <property type="entry name" value="Ig_E-set"/>
</dbReference>
<dbReference type="Pfam" id="PF00630">
    <property type="entry name" value="Filamin"/>
    <property type="match status" value="1"/>
</dbReference>
<evidence type="ECO:0000313" key="3">
    <source>
        <dbReference type="Proteomes" id="UP000243006"/>
    </source>
</evidence>
<dbReference type="Gene3D" id="2.60.40.10">
    <property type="entry name" value="Immunoglobulins"/>
    <property type="match status" value="1"/>
</dbReference>
<dbReference type="AlphaFoldDB" id="A0A1Y3EI93"/>
<comment type="caution">
    <text evidence="2">The sequence shown here is derived from an EMBL/GenBank/DDBJ whole genome shotgun (WGS) entry which is preliminary data.</text>
</comment>
<protein>
    <recommendedName>
        <fullName evidence="4">Filamin/ABP280 repeat protein</fullName>
    </recommendedName>
</protein>
<dbReference type="Proteomes" id="UP000243006">
    <property type="component" value="Unassembled WGS sequence"/>
</dbReference>
<dbReference type="EMBL" id="LVZM01011471">
    <property type="protein sequence ID" value="OUC44882.1"/>
    <property type="molecule type" value="Genomic_DNA"/>
</dbReference>
<evidence type="ECO:0000256" key="1">
    <source>
        <dbReference type="PROSITE-ProRule" id="PRU00087"/>
    </source>
</evidence>
<proteinExistence type="predicted"/>
<dbReference type="PROSITE" id="PS50194">
    <property type="entry name" value="FILAMIN_REPEAT"/>
    <property type="match status" value="1"/>
</dbReference>
<dbReference type="InterPro" id="IPR013783">
    <property type="entry name" value="Ig-like_fold"/>
</dbReference>
<sequence>MEIVISVDGRNLPNHVQAEGNAKFRVSFTPQESKVHLISVRFNDEPVSGKSAVVDS</sequence>
<feature type="repeat" description="Filamin" evidence="1">
    <location>
        <begin position="1"/>
        <end position="56"/>
    </location>
</feature>
<dbReference type="SUPFAM" id="SSF81296">
    <property type="entry name" value="E set domains"/>
    <property type="match status" value="1"/>
</dbReference>
<reference evidence="2 3" key="1">
    <citation type="submission" date="2015-04" db="EMBL/GenBank/DDBJ databases">
        <title>Draft genome of the roundworm Trichinella nativa.</title>
        <authorList>
            <person name="Mitreva M."/>
        </authorList>
    </citation>
    <scope>NUCLEOTIDE SEQUENCE [LARGE SCALE GENOMIC DNA]</scope>
    <source>
        <strain evidence="2 3">ISS45</strain>
    </source>
</reference>
<gene>
    <name evidence="2" type="ORF">D917_08770</name>
</gene>
<accession>A0A1Y3EI93</accession>
<evidence type="ECO:0000313" key="2">
    <source>
        <dbReference type="EMBL" id="OUC44882.1"/>
    </source>
</evidence>
<name>A0A1Y3EI93_9BILA</name>
<organism evidence="2 3">
    <name type="scientific">Trichinella nativa</name>
    <dbReference type="NCBI Taxonomy" id="6335"/>
    <lineage>
        <taxon>Eukaryota</taxon>
        <taxon>Metazoa</taxon>
        <taxon>Ecdysozoa</taxon>
        <taxon>Nematoda</taxon>
        <taxon>Enoplea</taxon>
        <taxon>Dorylaimia</taxon>
        <taxon>Trichinellida</taxon>
        <taxon>Trichinellidae</taxon>
        <taxon>Trichinella</taxon>
    </lineage>
</organism>
<evidence type="ECO:0008006" key="4">
    <source>
        <dbReference type="Google" id="ProtNLM"/>
    </source>
</evidence>